<dbReference type="InterPro" id="IPR051906">
    <property type="entry name" value="TolC-like"/>
</dbReference>
<dbReference type="STRING" id="1453498.LG45_13760"/>
<gene>
    <name evidence="9" type="ORF">LG45_13760</name>
</gene>
<dbReference type="eggNOG" id="COG1538">
    <property type="taxonomic scope" value="Bacteria"/>
</dbReference>
<dbReference type="SUPFAM" id="SSF56954">
    <property type="entry name" value="Outer membrane efflux proteins (OEP)"/>
    <property type="match status" value="1"/>
</dbReference>
<evidence type="ECO:0000256" key="2">
    <source>
        <dbReference type="ARBA" id="ARBA00007613"/>
    </source>
</evidence>
<evidence type="ECO:0008006" key="11">
    <source>
        <dbReference type="Google" id="ProtNLM"/>
    </source>
</evidence>
<dbReference type="Proteomes" id="UP000029554">
    <property type="component" value="Unassembled WGS sequence"/>
</dbReference>
<keyword evidence="4" id="KW-1134">Transmembrane beta strand</keyword>
<sequence>MNCLVKIILTLFLIILSNFANGQETSWPLQKCIDKALENNIEIKIRQLEVKRVEKSRNSVWNQLLPNVSFNGNQSYNFGSTIDPSTNGRVSSNIQYDNFFINANMNLIDFNAIANAQKNKIDIEKAKADKEVIENEYKLQLLDSYYQALFTQELLKIQREQFKNAVFNLDRISKEVEIGSKPKSDLYDVQLSFAQEEKRILETEQLYTIQKMQLFQLMNIADVSISEVVLVSNSSDEITTVSTEISNPKIKSAELNYKISLKELSSQRANNLPILSTFYSISSFYYKPLNQSNANVASFSNQIGDNKNQQVGIQLSVPIFNGFRNNKKNVAAKIETEKNKLIISQEQQKIENQIALEKQNQQNYLQLQNKFEETLTYAKASFSTTQSKFLSGKIESISLSSVKNQLLSSEYDVLKNTLQIEYTNFKINLIQNNRL</sequence>
<comment type="caution">
    <text evidence="9">The sequence shown here is derived from an EMBL/GenBank/DDBJ whole genome shotgun (WGS) entry which is preliminary data.</text>
</comment>
<dbReference type="GO" id="GO:0009279">
    <property type="term" value="C:cell outer membrane"/>
    <property type="evidence" value="ECO:0007669"/>
    <property type="project" value="UniProtKB-SubCell"/>
</dbReference>
<dbReference type="GO" id="GO:1990281">
    <property type="term" value="C:efflux pump complex"/>
    <property type="evidence" value="ECO:0007669"/>
    <property type="project" value="TreeGrafter"/>
</dbReference>
<dbReference type="OrthoDB" id="9811587at2"/>
<dbReference type="RefSeq" id="WP_035127997.1">
    <property type="nucleotide sequence ID" value="NZ_JRHH01000005.1"/>
</dbReference>
<evidence type="ECO:0000313" key="9">
    <source>
        <dbReference type="EMBL" id="KGD67284.1"/>
    </source>
</evidence>
<evidence type="ECO:0000313" key="10">
    <source>
        <dbReference type="Proteomes" id="UP000029554"/>
    </source>
</evidence>
<dbReference type="GO" id="GO:0015288">
    <property type="term" value="F:porin activity"/>
    <property type="evidence" value="ECO:0007669"/>
    <property type="project" value="TreeGrafter"/>
</dbReference>
<keyword evidence="5" id="KW-0812">Transmembrane</keyword>
<dbReference type="Gene3D" id="1.20.1600.10">
    <property type="entry name" value="Outer membrane efflux proteins (OEP)"/>
    <property type="match status" value="1"/>
</dbReference>
<comment type="subcellular location">
    <subcellularLocation>
        <location evidence="1">Cell outer membrane</location>
    </subcellularLocation>
</comment>
<comment type="similarity">
    <text evidence="2">Belongs to the outer membrane factor (OMF) (TC 1.B.17) family.</text>
</comment>
<evidence type="ECO:0000256" key="5">
    <source>
        <dbReference type="ARBA" id="ARBA00022692"/>
    </source>
</evidence>
<protein>
    <recommendedName>
        <fullName evidence="11">Transporter</fullName>
    </recommendedName>
</protein>
<evidence type="ECO:0000256" key="6">
    <source>
        <dbReference type="ARBA" id="ARBA00023136"/>
    </source>
</evidence>
<dbReference type="PANTHER" id="PTHR30026:SF20">
    <property type="entry name" value="OUTER MEMBRANE PROTEIN TOLC"/>
    <property type="match status" value="1"/>
</dbReference>
<dbReference type="InterPro" id="IPR003423">
    <property type="entry name" value="OMP_efflux"/>
</dbReference>
<feature type="signal peptide" evidence="8">
    <location>
        <begin position="1"/>
        <end position="22"/>
    </location>
</feature>
<evidence type="ECO:0000256" key="3">
    <source>
        <dbReference type="ARBA" id="ARBA00022448"/>
    </source>
</evidence>
<dbReference type="EMBL" id="JRHH01000005">
    <property type="protein sequence ID" value="KGD67284.1"/>
    <property type="molecule type" value="Genomic_DNA"/>
</dbReference>
<evidence type="ECO:0000256" key="7">
    <source>
        <dbReference type="ARBA" id="ARBA00023237"/>
    </source>
</evidence>
<keyword evidence="6" id="KW-0472">Membrane</keyword>
<dbReference type="AlphaFoldDB" id="A0A095SSE4"/>
<feature type="chain" id="PRO_5001917939" description="Transporter" evidence="8">
    <location>
        <begin position="23"/>
        <end position="435"/>
    </location>
</feature>
<evidence type="ECO:0000256" key="1">
    <source>
        <dbReference type="ARBA" id="ARBA00004442"/>
    </source>
</evidence>
<proteinExistence type="inferred from homology"/>
<evidence type="ECO:0000256" key="8">
    <source>
        <dbReference type="SAM" id="SignalP"/>
    </source>
</evidence>
<dbReference type="Pfam" id="PF02321">
    <property type="entry name" value="OEP"/>
    <property type="match status" value="2"/>
</dbReference>
<organism evidence="9 10">
    <name type="scientific">Flavobacterium aquatile LMG 4008 = ATCC 11947</name>
    <dbReference type="NCBI Taxonomy" id="1453498"/>
    <lineage>
        <taxon>Bacteria</taxon>
        <taxon>Pseudomonadati</taxon>
        <taxon>Bacteroidota</taxon>
        <taxon>Flavobacteriia</taxon>
        <taxon>Flavobacteriales</taxon>
        <taxon>Flavobacteriaceae</taxon>
        <taxon>Flavobacterium</taxon>
    </lineage>
</organism>
<keyword evidence="7" id="KW-0998">Cell outer membrane</keyword>
<evidence type="ECO:0000256" key="4">
    <source>
        <dbReference type="ARBA" id="ARBA00022452"/>
    </source>
</evidence>
<keyword evidence="10" id="KW-1185">Reference proteome</keyword>
<accession>A0A095SSE4</accession>
<name>A0A095SSE4_9FLAO</name>
<reference evidence="9 10" key="1">
    <citation type="submission" date="2014-09" db="EMBL/GenBank/DDBJ databases">
        <title>Whole Genome Shotgun of Flavobacterium aquatile LMG 4008.</title>
        <authorList>
            <person name="Gale A.N."/>
            <person name="Pipes S.E."/>
            <person name="Newman J.D."/>
        </authorList>
    </citation>
    <scope>NUCLEOTIDE SEQUENCE [LARGE SCALE GENOMIC DNA]</scope>
    <source>
        <strain evidence="9 10">LMG 4008</strain>
    </source>
</reference>
<keyword evidence="3" id="KW-0813">Transport</keyword>
<keyword evidence="8" id="KW-0732">Signal</keyword>
<dbReference type="GO" id="GO:0015562">
    <property type="term" value="F:efflux transmembrane transporter activity"/>
    <property type="evidence" value="ECO:0007669"/>
    <property type="project" value="InterPro"/>
</dbReference>
<dbReference type="PANTHER" id="PTHR30026">
    <property type="entry name" value="OUTER MEMBRANE PROTEIN TOLC"/>
    <property type="match status" value="1"/>
</dbReference>